<name>A0A454CA12_METHO</name>
<dbReference type="EMBL" id="CP033021">
    <property type="protein sequence ID" value="AYN65528.1"/>
    <property type="molecule type" value="Genomic_DNA"/>
</dbReference>
<dbReference type="SUPFAM" id="SSF56112">
    <property type="entry name" value="Protein kinase-like (PK-like)"/>
    <property type="match status" value="1"/>
</dbReference>
<proteinExistence type="predicted"/>
<reference evidence="1 2" key="1">
    <citation type="submission" date="2014-08" db="EMBL/GenBank/DDBJ databases">
        <authorList>
            <person name="Kuleshov K."/>
            <person name="Dedkov V."/>
            <person name="Markelov M."/>
            <person name="Pimkina E."/>
        </authorList>
    </citation>
    <scope>NUCLEOTIDE SEQUENCE [LARGE SCALE GENOMIC DNA]</scope>
    <source>
        <strain evidence="2">TOA</strain>
    </source>
</reference>
<organism evidence="1 2">
    <name type="scientific">Metamycoplasma hominis</name>
    <name type="common">Mycoplasma hominis</name>
    <dbReference type="NCBI Taxonomy" id="2098"/>
    <lineage>
        <taxon>Bacteria</taxon>
        <taxon>Bacillati</taxon>
        <taxon>Mycoplasmatota</taxon>
        <taxon>Mycoplasmoidales</taxon>
        <taxon>Metamycoplasmataceae</taxon>
        <taxon>Metamycoplasma</taxon>
    </lineage>
</organism>
<accession>A0A454CA12</accession>
<evidence type="ECO:0000313" key="1">
    <source>
        <dbReference type="EMBL" id="AYN65528.1"/>
    </source>
</evidence>
<dbReference type="Pfam" id="PF01633">
    <property type="entry name" value="Choline_kinase"/>
    <property type="match status" value="1"/>
</dbReference>
<sequence>MLKPLTNQGFTNKVFYDDETNRFIKIKSYDGFNHKSDAFLLNNLDFCPKIFVDNKKELQTEWINGITLNESLLTDDILKTIGKNLITLHNSKLKFYKENQIARRFNIYRKKISSLNRKIPILDKYYKKINLFLRNIDNSAPVHNDLWLFNMIKVNNKIYFTDWEYATMGDVHFDLAYFIESSNLNEKQEKVFLDAYGDDFEPKYLFIHKILVNALIVLWINAHEIPPFDDSLYLNRVEKYMEQLEKEKE</sequence>
<dbReference type="AlphaFoldDB" id="A0A454CA12"/>
<dbReference type="Gene3D" id="3.90.1200.10">
    <property type="match status" value="1"/>
</dbReference>
<dbReference type="Proteomes" id="UP000029712">
    <property type="component" value="Chromosome"/>
</dbReference>
<dbReference type="GeneID" id="89679638"/>
<evidence type="ECO:0000313" key="2">
    <source>
        <dbReference type="Proteomes" id="UP000029712"/>
    </source>
</evidence>
<dbReference type="PANTHER" id="PTHR40086:SF1">
    <property type="entry name" value="CELL CYCLE REGULATOR CCRZ"/>
    <property type="match status" value="1"/>
</dbReference>
<gene>
    <name evidence="1" type="ORF">KN71_002390</name>
</gene>
<dbReference type="RefSeq" id="WP_020002340.1">
    <property type="nucleotide sequence ID" value="NZ_CP009677.1"/>
</dbReference>
<dbReference type="PANTHER" id="PTHR40086">
    <property type="entry name" value="PHOSPHOTRANSFERASE YTMP-RELATED"/>
    <property type="match status" value="1"/>
</dbReference>
<protein>
    <submittedName>
        <fullName evidence="1">Uncharacterized protein</fullName>
    </submittedName>
</protein>
<dbReference type="OrthoDB" id="9803871at2"/>
<dbReference type="InterPro" id="IPR052077">
    <property type="entry name" value="CcrZ_PhaseVar_Mediator"/>
</dbReference>
<dbReference type="InterPro" id="IPR011009">
    <property type="entry name" value="Kinase-like_dom_sf"/>
</dbReference>
<reference evidence="1 2" key="2">
    <citation type="submission" date="2018-10" db="EMBL/GenBank/DDBJ databases">
        <title>Detection and isolation of Mycoplasma hominis as a predominant microorganism from pelvic cavity of patient with salpingitis and tubo-ovarian abscess.</title>
        <authorList>
            <person name="Guschin A.E."/>
            <person name="Khayrullina G.A."/>
            <person name="Rakovskaya I.V."/>
            <person name="Shelenkov A.A."/>
            <person name="Shagin D.A."/>
        </authorList>
    </citation>
    <scope>NUCLEOTIDE SEQUENCE [LARGE SCALE GENOMIC DNA]</scope>
    <source>
        <strain evidence="2">TOA</strain>
    </source>
</reference>